<dbReference type="Pfam" id="PF00004">
    <property type="entry name" value="AAA"/>
    <property type="match status" value="1"/>
</dbReference>
<keyword evidence="1" id="KW-0547">Nucleotide-binding</keyword>
<gene>
    <name evidence="4" type="ORF">SADUNF_Sadunf19G0112200</name>
</gene>
<dbReference type="InterPro" id="IPR027417">
    <property type="entry name" value="P-loop_NTPase"/>
</dbReference>
<dbReference type="OrthoDB" id="27435at2759"/>
<proteinExistence type="predicted"/>
<keyword evidence="5" id="KW-1185">Reference proteome</keyword>
<evidence type="ECO:0000313" key="4">
    <source>
        <dbReference type="EMBL" id="KAF9661856.1"/>
    </source>
</evidence>
<dbReference type="AlphaFoldDB" id="A0A835J2X7"/>
<dbReference type="PANTHER" id="PTHR23077:SF171">
    <property type="entry name" value="NUCLEAR VALOSIN-CONTAINING PROTEIN-LIKE"/>
    <property type="match status" value="1"/>
</dbReference>
<dbReference type="Proteomes" id="UP000657918">
    <property type="component" value="Unassembled WGS sequence"/>
</dbReference>
<dbReference type="SUPFAM" id="SSF52540">
    <property type="entry name" value="P-loop containing nucleoside triphosphate hydrolases"/>
    <property type="match status" value="1"/>
</dbReference>
<dbReference type="GO" id="GO:0042254">
    <property type="term" value="P:ribosome biogenesis"/>
    <property type="evidence" value="ECO:0007669"/>
    <property type="project" value="TreeGrafter"/>
</dbReference>
<organism evidence="4 5">
    <name type="scientific">Salix dunnii</name>
    <dbReference type="NCBI Taxonomy" id="1413687"/>
    <lineage>
        <taxon>Eukaryota</taxon>
        <taxon>Viridiplantae</taxon>
        <taxon>Streptophyta</taxon>
        <taxon>Embryophyta</taxon>
        <taxon>Tracheophyta</taxon>
        <taxon>Spermatophyta</taxon>
        <taxon>Magnoliopsida</taxon>
        <taxon>eudicotyledons</taxon>
        <taxon>Gunneridae</taxon>
        <taxon>Pentapetalae</taxon>
        <taxon>rosids</taxon>
        <taxon>fabids</taxon>
        <taxon>Malpighiales</taxon>
        <taxon>Salicaceae</taxon>
        <taxon>Saliceae</taxon>
        <taxon>Salix</taxon>
    </lineage>
</organism>
<dbReference type="EMBL" id="JADGMS010000019">
    <property type="protein sequence ID" value="KAF9661856.1"/>
    <property type="molecule type" value="Genomic_DNA"/>
</dbReference>
<sequence>MNCKRTPIPGPELLNKYVGESELAVRTLFSRARTCSPCIIFFDEVRGSPVFVDALTTTRGKEGGWVVERLLNQPLIELDGSDQRPGIFIIGATNRFGKLLYAPLPSSEDRGLILKALAKGKPIDPSVDLDAIGQMEACKIFSGADIRKLMEEAAMSAVKKVKTQRRLNDETSALLQFASSKYNITKLGQRVSKQYEKKHKLAFDVHRGYCPQTIQPSFTALHQPCAGESFVSRFTQKLVARSYVEESSLSVVLGNSFAPIDSTMFAPTHHHEK</sequence>
<dbReference type="PANTHER" id="PTHR23077">
    <property type="entry name" value="AAA-FAMILY ATPASE"/>
    <property type="match status" value="1"/>
</dbReference>
<dbReference type="GO" id="GO:0005634">
    <property type="term" value="C:nucleus"/>
    <property type="evidence" value="ECO:0007669"/>
    <property type="project" value="TreeGrafter"/>
</dbReference>
<evidence type="ECO:0000256" key="1">
    <source>
        <dbReference type="ARBA" id="ARBA00022741"/>
    </source>
</evidence>
<comment type="caution">
    <text evidence="4">The sequence shown here is derived from an EMBL/GenBank/DDBJ whole genome shotgun (WGS) entry which is preliminary data.</text>
</comment>
<dbReference type="GO" id="GO:0003723">
    <property type="term" value="F:RNA binding"/>
    <property type="evidence" value="ECO:0007669"/>
    <property type="project" value="TreeGrafter"/>
</dbReference>
<feature type="domain" description="ATPase AAA-type core" evidence="3">
    <location>
        <begin position="8"/>
        <end position="101"/>
    </location>
</feature>
<keyword evidence="2" id="KW-0067">ATP-binding</keyword>
<evidence type="ECO:0000313" key="5">
    <source>
        <dbReference type="Proteomes" id="UP000657918"/>
    </source>
</evidence>
<dbReference type="GO" id="GO:0016887">
    <property type="term" value="F:ATP hydrolysis activity"/>
    <property type="evidence" value="ECO:0007669"/>
    <property type="project" value="InterPro"/>
</dbReference>
<dbReference type="GO" id="GO:0005524">
    <property type="term" value="F:ATP binding"/>
    <property type="evidence" value="ECO:0007669"/>
    <property type="project" value="UniProtKB-KW"/>
</dbReference>
<dbReference type="InterPro" id="IPR003959">
    <property type="entry name" value="ATPase_AAA_core"/>
</dbReference>
<dbReference type="Gene3D" id="3.40.50.300">
    <property type="entry name" value="P-loop containing nucleotide triphosphate hydrolases"/>
    <property type="match status" value="1"/>
</dbReference>
<evidence type="ECO:0000259" key="3">
    <source>
        <dbReference type="Pfam" id="PF00004"/>
    </source>
</evidence>
<dbReference type="Gene3D" id="1.10.8.60">
    <property type="match status" value="1"/>
</dbReference>
<protein>
    <recommendedName>
        <fullName evidence="3">ATPase AAA-type core domain-containing protein</fullName>
    </recommendedName>
</protein>
<dbReference type="InterPro" id="IPR050168">
    <property type="entry name" value="AAA_ATPase_domain"/>
</dbReference>
<reference evidence="4 5" key="1">
    <citation type="submission" date="2020-10" db="EMBL/GenBank/DDBJ databases">
        <title>Plant Genome Project.</title>
        <authorList>
            <person name="Zhang R.-G."/>
        </authorList>
    </citation>
    <scope>NUCLEOTIDE SEQUENCE [LARGE SCALE GENOMIC DNA]</scope>
    <source>
        <strain evidence="4">FAFU-HL-1</strain>
        <tissue evidence="4">Leaf</tissue>
    </source>
</reference>
<evidence type="ECO:0000256" key="2">
    <source>
        <dbReference type="ARBA" id="ARBA00022840"/>
    </source>
</evidence>
<accession>A0A835J2X7</accession>
<dbReference type="GO" id="GO:1990275">
    <property type="term" value="F:preribosome binding"/>
    <property type="evidence" value="ECO:0007669"/>
    <property type="project" value="TreeGrafter"/>
</dbReference>
<name>A0A835J2X7_9ROSI</name>